<sequence>MGTFDSLSGQAFSAHRPALTSAFVHVLSAENLVALLQCAPLLTRLACRKLGEVGGHNLPSIILHDKLESLEIQQPPLLAYLGVFLFPHLEELVMGDDIRARDKRCTVITTAYGGEREWTRNWARLLGGITELELRGLEGRSNIAHFFDRLIASNVAAVGLLPCLEALAIGPCLPNNNQQRPARASWDAFLSCSDAQIMSAGVPGTCVCVQRWRCGIFVG</sequence>
<organism evidence="1 2">
    <name type="scientific">Mycena chlorophos</name>
    <name type="common">Agaric fungus</name>
    <name type="synonym">Agaricus chlorophos</name>
    <dbReference type="NCBI Taxonomy" id="658473"/>
    <lineage>
        <taxon>Eukaryota</taxon>
        <taxon>Fungi</taxon>
        <taxon>Dikarya</taxon>
        <taxon>Basidiomycota</taxon>
        <taxon>Agaricomycotina</taxon>
        <taxon>Agaricomycetes</taxon>
        <taxon>Agaricomycetidae</taxon>
        <taxon>Agaricales</taxon>
        <taxon>Marasmiineae</taxon>
        <taxon>Mycenaceae</taxon>
        <taxon>Mycena</taxon>
    </lineage>
</organism>
<dbReference type="Proteomes" id="UP000815677">
    <property type="component" value="Unassembled WGS sequence"/>
</dbReference>
<accession>A0ABQ0KY88</accession>
<keyword evidence="2" id="KW-1185">Reference proteome</keyword>
<protein>
    <recommendedName>
        <fullName evidence="3">F-box domain-containing protein</fullName>
    </recommendedName>
</protein>
<reference evidence="1" key="1">
    <citation type="submission" date="2014-09" db="EMBL/GenBank/DDBJ databases">
        <title>Genome sequence of the luminous mushroom Mycena chlorophos for searching fungal bioluminescence genes.</title>
        <authorList>
            <person name="Tanaka Y."/>
            <person name="Kasuga D."/>
            <person name="Oba Y."/>
            <person name="Hase S."/>
            <person name="Sato K."/>
            <person name="Oba Y."/>
            <person name="Sakakibara Y."/>
        </authorList>
    </citation>
    <scope>NUCLEOTIDE SEQUENCE</scope>
</reference>
<evidence type="ECO:0008006" key="3">
    <source>
        <dbReference type="Google" id="ProtNLM"/>
    </source>
</evidence>
<evidence type="ECO:0000313" key="1">
    <source>
        <dbReference type="EMBL" id="GAT43134.1"/>
    </source>
</evidence>
<gene>
    <name evidence="1" type="ORF">MCHLO_00827</name>
</gene>
<evidence type="ECO:0000313" key="2">
    <source>
        <dbReference type="Proteomes" id="UP000815677"/>
    </source>
</evidence>
<name>A0ABQ0KY88_MYCCL</name>
<dbReference type="EMBL" id="DF838641">
    <property type="protein sequence ID" value="GAT43134.1"/>
    <property type="molecule type" value="Genomic_DNA"/>
</dbReference>
<proteinExistence type="predicted"/>